<keyword evidence="2" id="KW-1185">Reference proteome</keyword>
<evidence type="ECO:0000313" key="2">
    <source>
        <dbReference type="Proteomes" id="UP000252415"/>
    </source>
</evidence>
<evidence type="ECO:0000313" key="1">
    <source>
        <dbReference type="EMBL" id="RCW42140.1"/>
    </source>
</evidence>
<gene>
    <name evidence="1" type="ORF">DFP97_119121</name>
</gene>
<sequence length="155" mass="18079">MVSITLNDDKEHVLSAQSEQHWLRRAKELTAWTKLDKRRRKAKHTMTLESFTVDAELYPALSLLRRLQIPTEFSCAGVSLLDDPEDHSLYAYITLHASDSATRFVSFAMAFMKHRLLVTYEPARNRYDLSSFFIGHNRSFCLLMQRCAETYEPFI</sequence>
<reference evidence="1 2" key="1">
    <citation type="submission" date="2018-07" db="EMBL/GenBank/DDBJ databases">
        <title>Genomic Encyclopedia of Type Strains, Phase III (KMG-III): the genomes of soil and plant-associated and newly described type strains.</title>
        <authorList>
            <person name="Whitman W."/>
        </authorList>
    </citation>
    <scope>NUCLEOTIDE SEQUENCE [LARGE SCALE GENOMIC DNA]</scope>
    <source>
        <strain evidence="1 2">CECT 7506</strain>
    </source>
</reference>
<dbReference type="EMBL" id="QPJD01000019">
    <property type="protein sequence ID" value="RCW42140.1"/>
    <property type="molecule type" value="Genomic_DNA"/>
</dbReference>
<organism evidence="1 2">
    <name type="scientific">Paenibacillus prosopidis</name>
    <dbReference type="NCBI Taxonomy" id="630520"/>
    <lineage>
        <taxon>Bacteria</taxon>
        <taxon>Bacillati</taxon>
        <taxon>Bacillota</taxon>
        <taxon>Bacilli</taxon>
        <taxon>Bacillales</taxon>
        <taxon>Paenibacillaceae</taxon>
        <taxon>Paenibacillus</taxon>
    </lineage>
</organism>
<dbReference type="OrthoDB" id="2655677at2"/>
<protein>
    <submittedName>
        <fullName evidence="1">Uncharacterized protein</fullName>
    </submittedName>
</protein>
<accession>A0A368VKW1</accession>
<dbReference type="Proteomes" id="UP000252415">
    <property type="component" value="Unassembled WGS sequence"/>
</dbReference>
<name>A0A368VKW1_9BACL</name>
<dbReference type="AlphaFoldDB" id="A0A368VKW1"/>
<dbReference type="RefSeq" id="WP_114383406.1">
    <property type="nucleotide sequence ID" value="NZ_QPJD01000019.1"/>
</dbReference>
<comment type="caution">
    <text evidence="1">The sequence shown here is derived from an EMBL/GenBank/DDBJ whole genome shotgun (WGS) entry which is preliminary data.</text>
</comment>
<proteinExistence type="predicted"/>